<reference evidence="4 5" key="1">
    <citation type="submission" date="2019-08" db="EMBL/GenBank/DDBJ databases">
        <title>Deep-cultivation of Planctomycetes and their phenomic and genomic characterization uncovers novel biology.</title>
        <authorList>
            <person name="Wiegand S."/>
            <person name="Jogler M."/>
            <person name="Boedeker C."/>
            <person name="Pinto D."/>
            <person name="Vollmers J."/>
            <person name="Rivas-Marin E."/>
            <person name="Kohn T."/>
            <person name="Peeters S.H."/>
            <person name="Heuer A."/>
            <person name="Rast P."/>
            <person name="Oberbeckmann S."/>
            <person name="Bunk B."/>
            <person name="Jeske O."/>
            <person name="Meyerdierks A."/>
            <person name="Storesund J.E."/>
            <person name="Kallscheuer N."/>
            <person name="Luecker S."/>
            <person name="Lage O.M."/>
            <person name="Pohl T."/>
            <person name="Merkel B.J."/>
            <person name="Hornburger P."/>
            <person name="Mueller R.-W."/>
            <person name="Bruemmer F."/>
            <person name="Labrenz M."/>
            <person name="Spormann A.M."/>
            <person name="Op den Camp H."/>
            <person name="Overmann J."/>
            <person name="Amann R."/>
            <person name="Jetten M.S.M."/>
            <person name="Mascher T."/>
            <person name="Medema M.H."/>
            <person name="Devos D.P."/>
            <person name="Kaster A.-K."/>
            <person name="Ovreas L."/>
            <person name="Rohde M."/>
            <person name="Galperin M.Y."/>
            <person name="Jogler C."/>
        </authorList>
    </citation>
    <scope>NUCLEOTIDE SEQUENCE [LARGE SCALE GENOMIC DNA]</scope>
    <source>
        <strain evidence="4 5">FC18</strain>
    </source>
</reference>
<dbReference type="STRING" id="980251.GCA_001642875_04643"/>
<keyword evidence="2 3" id="KW-0460">Magnesium</keyword>
<dbReference type="KEGG" id="mff:MFFC18_01870"/>
<dbReference type="InterPro" id="IPR000760">
    <property type="entry name" value="Inositol_monophosphatase-like"/>
</dbReference>
<dbReference type="EC" id="3.1.3.25" evidence="4"/>
<sequence>MTSDSILTHGREIDPDLGIAIEAALAAGDVIREGSGKMHDVEFKGVGDLVSEVDTNADVAIAKVLHQHSTLPVLSEESSPTLDAGVSDFWIVDPLDATSAFLTQAGPQYPSVLINRQQDGITTSSVVYFPLTEEWFYAAKGRGAWKDGKRLIVSDEPMTLLESWVEMNQYADNSLETELFSSMRQRLRSKYGARLVTTNPPHSGVAVRIAESKSSLSVAIHDNSADHVKQAAWDIAAPRLVLQEAGGVFLNFSGEELDLFMAEPFVVARTESLAREVIELFETQPT</sequence>
<name>A0A5B9P5Z1_9BACT</name>
<feature type="binding site" evidence="3">
    <location>
        <position position="93"/>
    </location>
    <ligand>
        <name>Mg(2+)</name>
        <dbReference type="ChEBI" id="CHEBI:18420"/>
        <label>2</label>
    </ligand>
</feature>
<dbReference type="GO" id="GO:0046854">
    <property type="term" value="P:phosphatidylinositol phosphate biosynthetic process"/>
    <property type="evidence" value="ECO:0007669"/>
    <property type="project" value="InterPro"/>
</dbReference>
<dbReference type="PANTHER" id="PTHR20854">
    <property type="entry name" value="INOSITOL MONOPHOSPHATASE"/>
    <property type="match status" value="1"/>
</dbReference>
<evidence type="ECO:0000256" key="1">
    <source>
        <dbReference type="ARBA" id="ARBA00022723"/>
    </source>
</evidence>
<dbReference type="GO" id="GO:0007165">
    <property type="term" value="P:signal transduction"/>
    <property type="evidence" value="ECO:0007669"/>
    <property type="project" value="TreeGrafter"/>
</dbReference>
<proteinExistence type="predicted"/>
<gene>
    <name evidence="4" type="primary">suhB_1</name>
    <name evidence="4" type="ORF">MFFC18_01870</name>
</gene>
<evidence type="ECO:0000256" key="3">
    <source>
        <dbReference type="PIRSR" id="PIRSR600760-2"/>
    </source>
</evidence>
<dbReference type="SUPFAM" id="SSF56655">
    <property type="entry name" value="Carbohydrate phosphatase"/>
    <property type="match status" value="1"/>
</dbReference>
<dbReference type="Pfam" id="PF00459">
    <property type="entry name" value="Inositol_P"/>
    <property type="match status" value="1"/>
</dbReference>
<dbReference type="InterPro" id="IPR020550">
    <property type="entry name" value="Inositol_monophosphatase_CS"/>
</dbReference>
<protein>
    <submittedName>
        <fullName evidence="4">Inositol-1-monophosphatase</fullName>
        <ecNumber evidence="4">3.1.3.25</ecNumber>
    </submittedName>
</protein>
<comment type="cofactor">
    <cofactor evidence="3">
        <name>Mg(2+)</name>
        <dbReference type="ChEBI" id="CHEBI:18420"/>
    </cofactor>
</comment>
<feature type="binding site" evidence="3">
    <location>
        <position position="95"/>
    </location>
    <ligand>
        <name>Mg(2+)</name>
        <dbReference type="ChEBI" id="CHEBI:18420"/>
        <label>1</label>
        <note>catalytic</note>
    </ligand>
</feature>
<feature type="binding site" evidence="3">
    <location>
        <position position="96"/>
    </location>
    <ligand>
        <name>Mg(2+)</name>
        <dbReference type="ChEBI" id="CHEBI:18420"/>
        <label>1</label>
        <note>catalytic</note>
    </ligand>
</feature>
<evidence type="ECO:0000313" key="5">
    <source>
        <dbReference type="Proteomes" id="UP000322214"/>
    </source>
</evidence>
<dbReference type="EMBL" id="CP042912">
    <property type="protein sequence ID" value="QEG20340.1"/>
    <property type="molecule type" value="Genomic_DNA"/>
</dbReference>
<keyword evidence="4" id="KW-0378">Hydrolase</keyword>
<keyword evidence="5" id="KW-1185">Reference proteome</keyword>
<dbReference type="PROSITE" id="PS00630">
    <property type="entry name" value="IMP_2"/>
    <property type="match status" value="1"/>
</dbReference>
<dbReference type="AlphaFoldDB" id="A0A5B9P5Z1"/>
<evidence type="ECO:0000256" key="2">
    <source>
        <dbReference type="ARBA" id="ARBA00022842"/>
    </source>
</evidence>
<dbReference type="GO" id="GO:0006020">
    <property type="term" value="P:inositol metabolic process"/>
    <property type="evidence" value="ECO:0007669"/>
    <property type="project" value="TreeGrafter"/>
</dbReference>
<organism evidence="4 5">
    <name type="scientific">Mariniblastus fucicola</name>
    <dbReference type="NCBI Taxonomy" id="980251"/>
    <lineage>
        <taxon>Bacteria</taxon>
        <taxon>Pseudomonadati</taxon>
        <taxon>Planctomycetota</taxon>
        <taxon>Planctomycetia</taxon>
        <taxon>Pirellulales</taxon>
        <taxon>Pirellulaceae</taxon>
        <taxon>Mariniblastus</taxon>
    </lineage>
</organism>
<feature type="binding site" evidence="3">
    <location>
        <position position="76"/>
    </location>
    <ligand>
        <name>Mg(2+)</name>
        <dbReference type="ChEBI" id="CHEBI:18420"/>
        <label>1</label>
        <note>catalytic</note>
    </ligand>
</feature>
<dbReference type="Gene3D" id="3.30.540.10">
    <property type="entry name" value="Fructose-1,6-Bisphosphatase, subunit A, domain 1"/>
    <property type="match status" value="1"/>
</dbReference>
<feature type="binding site" evidence="3">
    <location>
        <position position="234"/>
    </location>
    <ligand>
        <name>Mg(2+)</name>
        <dbReference type="ChEBI" id="CHEBI:18420"/>
        <label>1</label>
        <note>catalytic</note>
    </ligand>
</feature>
<dbReference type="GO" id="GO:0046872">
    <property type="term" value="F:metal ion binding"/>
    <property type="evidence" value="ECO:0007669"/>
    <property type="project" value="UniProtKB-KW"/>
</dbReference>
<dbReference type="RefSeq" id="WP_075082630.1">
    <property type="nucleotide sequence ID" value="NZ_CP042912.1"/>
</dbReference>
<dbReference type="GO" id="GO:0008934">
    <property type="term" value="F:inositol monophosphate 1-phosphatase activity"/>
    <property type="evidence" value="ECO:0007669"/>
    <property type="project" value="TreeGrafter"/>
</dbReference>
<accession>A0A5B9P5Z1</accession>
<evidence type="ECO:0000313" key="4">
    <source>
        <dbReference type="EMBL" id="QEG20340.1"/>
    </source>
</evidence>
<dbReference type="Gene3D" id="3.40.190.80">
    <property type="match status" value="1"/>
</dbReference>
<dbReference type="PANTHER" id="PTHR20854:SF4">
    <property type="entry name" value="INOSITOL-1-MONOPHOSPHATASE-RELATED"/>
    <property type="match status" value="1"/>
</dbReference>
<keyword evidence="1 3" id="KW-0479">Metal-binding</keyword>
<dbReference type="PRINTS" id="PR00377">
    <property type="entry name" value="IMPHPHTASES"/>
</dbReference>
<dbReference type="Proteomes" id="UP000322214">
    <property type="component" value="Chromosome"/>
</dbReference>